<name>A0AAD5V2T5_9APHY</name>
<dbReference type="InterPro" id="IPR050550">
    <property type="entry name" value="SEC23_SEC24_subfamily"/>
</dbReference>
<accession>A0AAD5V2T5</accession>
<dbReference type="InterPro" id="IPR012990">
    <property type="entry name" value="Beta-sandwich_Sec23_24"/>
</dbReference>
<comment type="caution">
    <text evidence="5">The sequence shown here is derived from an EMBL/GenBank/DDBJ whole genome shotgun (WGS) entry which is preliminary data.</text>
</comment>
<comment type="similarity">
    <text evidence="1">Belongs to the SEC23/SEC24 family. SEC24 subfamily.</text>
</comment>
<dbReference type="InterPro" id="IPR006896">
    <property type="entry name" value="Sec23/24_trunk_dom"/>
</dbReference>
<evidence type="ECO:0000313" key="6">
    <source>
        <dbReference type="Proteomes" id="UP001212997"/>
    </source>
</evidence>
<dbReference type="Proteomes" id="UP001212997">
    <property type="component" value="Unassembled WGS sequence"/>
</dbReference>
<dbReference type="GO" id="GO:0070971">
    <property type="term" value="C:endoplasmic reticulum exit site"/>
    <property type="evidence" value="ECO:0007669"/>
    <property type="project" value="TreeGrafter"/>
</dbReference>
<evidence type="ECO:0000259" key="4">
    <source>
        <dbReference type="Pfam" id="PF08033"/>
    </source>
</evidence>
<dbReference type="AlphaFoldDB" id="A0AAD5V2T5"/>
<dbReference type="Pfam" id="PF04811">
    <property type="entry name" value="Sec23_trunk"/>
    <property type="match status" value="1"/>
</dbReference>
<sequence>MYAHGASSSHIPQPPHSAGLSYKGLRAAIDPHQIPSPIEVIEADKETWERTPYTTLPGSHVPLSTTEYVAIDQGNSSPKFVRVSTWNVPSTSRLASECRIPMAAIIQPFAPLDPREEPVPLVDTGEAGPARCARCRGYINAWCTWVAGGNRWKCNLCQHETDVHPDYFCGLDANLLRLDHAQRPELLKGTVDFTVSQEYWAPHPPPRISPLFQPILPAPSTGHRIPQPLDYVFILEVSTEAICSGFARSACESISRILYGSSPNDVGAVEPCFPAASRICIMTFDTTLHFYDLTPTLEAANMLVVADLDDVFVPTVQGLFVDPQESRPLIEKLLTSLSQREEFTTFGEAALGSALVGGLAALSGRGGQIVAFTCTLPTIGHGALTPRGDESTLYDTDKESTLFIPRNDTWENIAVQCSEEGIGVSMFLGMSKVIDVASIGVVASGTGGELFFHPRFDPTRDGPVLSSQLHHLLTRQTIYNAVMKIRCSHGLRISKVFGNYYENPASDIEFGVLDEDKAVSVQLEHTGQLDDRRYAFFAGGGVVYDEGGGEEGEGL</sequence>
<organism evidence="5 6">
    <name type="scientific">Meripilus lineatus</name>
    <dbReference type="NCBI Taxonomy" id="2056292"/>
    <lineage>
        <taxon>Eukaryota</taxon>
        <taxon>Fungi</taxon>
        <taxon>Dikarya</taxon>
        <taxon>Basidiomycota</taxon>
        <taxon>Agaricomycotina</taxon>
        <taxon>Agaricomycetes</taxon>
        <taxon>Polyporales</taxon>
        <taxon>Meripilaceae</taxon>
        <taxon>Meripilus</taxon>
    </lineage>
</organism>
<dbReference type="SUPFAM" id="SSF53300">
    <property type="entry name" value="vWA-like"/>
    <property type="match status" value="1"/>
</dbReference>
<evidence type="ECO:0000256" key="1">
    <source>
        <dbReference type="ARBA" id="ARBA00008334"/>
    </source>
</evidence>
<dbReference type="GO" id="GO:0008270">
    <property type="term" value="F:zinc ion binding"/>
    <property type="evidence" value="ECO:0007669"/>
    <property type="project" value="InterPro"/>
</dbReference>
<dbReference type="SUPFAM" id="SSF81995">
    <property type="entry name" value="beta-sandwich domain of Sec23/24"/>
    <property type="match status" value="1"/>
</dbReference>
<keyword evidence="6" id="KW-1185">Reference proteome</keyword>
<protein>
    <submittedName>
        <fullName evidence="5">Uncharacterized protein</fullName>
    </submittedName>
</protein>
<dbReference type="Pfam" id="PF04810">
    <property type="entry name" value="zf-Sec23_Sec24"/>
    <property type="match status" value="1"/>
</dbReference>
<dbReference type="InterPro" id="IPR006895">
    <property type="entry name" value="Znf_Sec23_Sec24"/>
</dbReference>
<dbReference type="PANTHER" id="PTHR13803">
    <property type="entry name" value="SEC24-RELATED PROTEIN"/>
    <property type="match status" value="1"/>
</dbReference>
<proteinExistence type="inferred from homology"/>
<dbReference type="GO" id="GO:0000149">
    <property type="term" value="F:SNARE binding"/>
    <property type="evidence" value="ECO:0007669"/>
    <property type="project" value="TreeGrafter"/>
</dbReference>
<evidence type="ECO:0000313" key="5">
    <source>
        <dbReference type="EMBL" id="KAJ3484683.1"/>
    </source>
</evidence>
<dbReference type="EMBL" id="JANAWD010000180">
    <property type="protein sequence ID" value="KAJ3484683.1"/>
    <property type="molecule type" value="Genomic_DNA"/>
</dbReference>
<gene>
    <name evidence="5" type="ORF">NLI96_g5487</name>
</gene>
<dbReference type="GO" id="GO:0006886">
    <property type="term" value="P:intracellular protein transport"/>
    <property type="evidence" value="ECO:0007669"/>
    <property type="project" value="InterPro"/>
</dbReference>
<dbReference type="Pfam" id="PF08033">
    <property type="entry name" value="Sec23_BS"/>
    <property type="match status" value="1"/>
</dbReference>
<dbReference type="InterPro" id="IPR036465">
    <property type="entry name" value="vWFA_dom_sf"/>
</dbReference>
<dbReference type="InterPro" id="IPR036174">
    <property type="entry name" value="Znf_Sec23_Sec24_sf"/>
</dbReference>
<dbReference type="PANTHER" id="PTHR13803:SF4">
    <property type="entry name" value="SECRETORY 24CD, ISOFORM C"/>
    <property type="match status" value="1"/>
</dbReference>
<feature type="domain" description="Zinc finger Sec23/Sec24-type" evidence="2">
    <location>
        <begin position="129"/>
        <end position="167"/>
    </location>
</feature>
<dbReference type="Gene3D" id="2.30.30.380">
    <property type="entry name" value="Zn-finger domain of Sec23/24"/>
    <property type="match status" value="1"/>
</dbReference>
<evidence type="ECO:0000259" key="3">
    <source>
        <dbReference type="Pfam" id="PF04811"/>
    </source>
</evidence>
<evidence type="ECO:0000259" key="2">
    <source>
        <dbReference type="Pfam" id="PF04810"/>
    </source>
</evidence>
<dbReference type="GO" id="GO:0090110">
    <property type="term" value="P:COPII-coated vesicle cargo loading"/>
    <property type="evidence" value="ECO:0007669"/>
    <property type="project" value="TreeGrafter"/>
</dbReference>
<dbReference type="Gene3D" id="2.60.40.1670">
    <property type="entry name" value="beta-sandwich domain of Sec23/24"/>
    <property type="match status" value="1"/>
</dbReference>
<reference evidence="5" key="1">
    <citation type="submission" date="2022-07" db="EMBL/GenBank/DDBJ databases">
        <title>Genome Sequence of Physisporinus lineatus.</title>
        <authorList>
            <person name="Buettner E."/>
        </authorList>
    </citation>
    <scope>NUCLEOTIDE SEQUENCE</scope>
    <source>
        <strain evidence="5">VT162</strain>
    </source>
</reference>
<feature type="domain" description="Sec23/Sec24 trunk" evidence="3">
    <location>
        <begin position="226"/>
        <end position="471"/>
    </location>
</feature>
<feature type="domain" description="Sec23/Sec24 beta-sandwich" evidence="4">
    <location>
        <begin position="479"/>
        <end position="537"/>
    </location>
</feature>
<dbReference type="SUPFAM" id="SSF82919">
    <property type="entry name" value="Zn-finger domain of Sec23/24"/>
    <property type="match status" value="1"/>
</dbReference>
<dbReference type="GO" id="GO:0030127">
    <property type="term" value="C:COPII vesicle coat"/>
    <property type="evidence" value="ECO:0007669"/>
    <property type="project" value="InterPro"/>
</dbReference>
<dbReference type="Gene3D" id="3.40.50.410">
    <property type="entry name" value="von Willebrand factor, type A domain"/>
    <property type="match status" value="1"/>
</dbReference>